<comment type="caution">
    <text evidence="2">The sequence shown here is derived from an EMBL/GenBank/DDBJ whole genome shotgun (WGS) entry which is preliminary data.</text>
</comment>
<evidence type="ECO:0000256" key="1">
    <source>
        <dbReference type="SAM" id="SignalP"/>
    </source>
</evidence>
<dbReference type="InterPro" id="IPR010546">
    <property type="entry name" value="DUF1120"/>
</dbReference>
<dbReference type="Pfam" id="PF06551">
    <property type="entry name" value="DUF1120"/>
    <property type="match status" value="1"/>
</dbReference>
<dbReference type="Proteomes" id="UP001589792">
    <property type="component" value="Unassembled WGS sequence"/>
</dbReference>
<keyword evidence="1" id="KW-0732">Signal</keyword>
<dbReference type="RefSeq" id="WP_380675663.1">
    <property type="nucleotide sequence ID" value="NZ_CP173186.1"/>
</dbReference>
<sequence length="233" mass="23530">MLHNLQKTVCALAVLATTSLPALAESIDVRVIGTIDPAACTPTISGGGTIDYGTIKPTALATDAFTLLEEKQLDFAINCDAPAKVAITAHSQRGASAVNADGSLAEIGSHPGLFGVAANYGVVGLGLDGAKGIGGYGIRLAGGTMTADGAAVDSIMSNGSTTAWVAATTGSLLNTLTSLRYASWATKGTTTPVAFTTLAGKLGVQAYINKTSELDLTKPVVLDGLTTLELVYL</sequence>
<reference evidence="2 3" key="1">
    <citation type="submission" date="2024-09" db="EMBL/GenBank/DDBJ databases">
        <authorList>
            <person name="Sun Q."/>
            <person name="Mori K."/>
        </authorList>
    </citation>
    <scope>NUCLEOTIDE SEQUENCE [LARGE SCALE GENOMIC DNA]</scope>
    <source>
        <strain evidence="2 3">CCM 8626</strain>
    </source>
</reference>
<organism evidence="2 3">
    <name type="scientific">Serratia aquatilis</name>
    <dbReference type="NCBI Taxonomy" id="1737515"/>
    <lineage>
        <taxon>Bacteria</taxon>
        <taxon>Pseudomonadati</taxon>
        <taxon>Pseudomonadota</taxon>
        <taxon>Gammaproteobacteria</taxon>
        <taxon>Enterobacterales</taxon>
        <taxon>Yersiniaceae</taxon>
        <taxon>Serratia</taxon>
    </lineage>
</organism>
<proteinExistence type="predicted"/>
<dbReference type="EMBL" id="JBHLXG010000010">
    <property type="protein sequence ID" value="MFC0227270.1"/>
    <property type="molecule type" value="Genomic_DNA"/>
</dbReference>
<feature type="chain" id="PRO_5045926234" evidence="1">
    <location>
        <begin position="25"/>
        <end position="233"/>
    </location>
</feature>
<keyword evidence="3" id="KW-1185">Reference proteome</keyword>
<gene>
    <name evidence="2" type="ORF">ACFFJ3_12270</name>
</gene>
<name>A0ABV6EE65_9GAMM</name>
<accession>A0ABV6EE65</accession>
<feature type="signal peptide" evidence="1">
    <location>
        <begin position="1"/>
        <end position="24"/>
    </location>
</feature>
<evidence type="ECO:0000313" key="3">
    <source>
        <dbReference type="Proteomes" id="UP001589792"/>
    </source>
</evidence>
<protein>
    <submittedName>
        <fullName evidence="2">DUF1120 domain-containing protein</fullName>
    </submittedName>
</protein>
<evidence type="ECO:0000313" key="2">
    <source>
        <dbReference type="EMBL" id="MFC0227270.1"/>
    </source>
</evidence>